<dbReference type="AlphaFoldDB" id="A0A844H0L3"/>
<sequence length="50" mass="5648">MYLATAIAQCHFVIAFNADVIITGDQDLLTLVTYQEISIMTPKSFLNQFH</sequence>
<dbReference type="Proteomes" id="UP000437131">
    <property type="component" value="Unassembled WGS sequence"/>
</dbReference>
<accession>A0A844H0L3</accession>
<evidence type="ECO:0000313" key="2">
    <source>
        <dbReference type="Proteomes" id="UP000437131"/>
    </source>
</evidence>
<evidence type="ECO:0008006" key="3">
    <source>
        <dbReference type="Google" id="ProtNLM"/>
    </source>
</evidence>
<dbReference type="EMBL" id="WMIA01000019">
    <property type="protein sequence ID" value="MTF39915.1"/>
    <property type="molecule type" value="Genomic_DNA"/>
</dbReference>
<organism evidence="1 2">
    <name type="scientific">Cyanobacterium aponinum 0216</name>
    <dbReference type="NCBI Taxonomy" id="2676140"/>
    <lineage>
        <taxon>Bacteria</taxon>
        <taxon>Bacillati</taxon>
        <taxon>Cyanobacteriota</taxon>
        <taxon>Cyanophyceae</taxon>
        <taxon>Oscillatoriophycideae</taxon>
        <taxon>Chroococcales</taxon>
        <taxon>Geminocystaceae</taxon>
        <taxon>Cyanobacterium</taxon>
    </lineage>
</organism>
<gene>
    <name evidence="1" type="ORF">GGC33_13405</name>
</gene>
<proteinExistence type="predicted"/>
<evidence type="ECO:0000313" key="1">
    <source>
        <dbReference type="EMBL" id="MTF39915.1"/>
    </source>
</evidence>
<reference evidence="1 2" key="1">
    <citation type="submission" date="2019-11" db="EMBL/GenBank/DDBJ databases">
        <title>Isolation of a new High Light Tolerant Cyanobacteria.</title>
        <authorList>
            <person name="Dobson Z."/>
            <person name="Vaughn N."/>
            <person name="Vaughn M."/>
            <person name="Fromme P."/>
            <person name="Mazor Y."/>
        </authorList>
    </citation>
    <scope>NUCLEOTIDE SEQUENCE [LARGE SCALE GENOMIC DNA]</scope>
    <source>
        <strain evidence="1 2">0216</strain>
    </source>
</reference>
<comment type="caution">
    <text evidence="1">The sequence shown here is derived from an EMBL/GenBank/DDBJ whole genome shotgun (WGS) entry which is preliminary data.</text>
</comment>
<dbReference type="RefSeq" id="WP_155084308.1">
    <property type="nucleotide sequence ID" value="NZ_WMIA01000019.1"/>
</dbReference>
<protein>
    <recommendedName>
        <fullName evidence="3">PIN domain-containing protein</fullName>
    </recommendedName>
</protein>
<name>A0A844H0L3_9CHRO</name>